<keyword evidence="3" id="KW-0167">Capsid protein</keyword>
<evidence type="ECO:0000313" key="4">
    <source>
        <dbReference type="Proteomes" id="UP000237968"/>
    </source>
</evidence>
<dbReference type="AlphaFoldDB" id="A0A2S9XZY3"/>
<evidence type="ECO:0000256" key="2">
    <source>
        <dbReference type="SAM" id="SignalP"/>
    </source>
</evidence>
<feature type="compositionally biased region" description="Gly residues" evidence="1">
    <location>
        <begin position="40"/>
        <end position="49"/>
    </location>
</feature>
<proteinExistence type="predicted"/>
<keyword evidence="3" id="KW-0946">Virion</keyword>
<keyword evidence="4" id="KW-1185">Reference proteome</keyword>
<dbReference type="Proteomes" id="UP000237968">
    <property type="component" value="Unassembled WGS sequence"/>
</dbReference>
<dbReference type="InterPro" id="IPR014867">
    <property type="entry name" value="Spore_coat_CotH_CotH2/3/7"/>
</dbReference>
<name>A0A2S9XZY3_9BACT</name>
<dbReference type="PANTHER" id="PTHR40050:SF1">
    <property type="entry name" value="INNER SPORE COAT PROTEIN H"/>
    <property type="match status" value="1"/>
</dbReference>
<feature type="region of interest" description="Disordered" evidence="1">
    <location>
        <begin position="28"/>
        <end position="65"/>
    </location>
</feature>
<dbReference type="Pfam" id="PF08757">
    <property type="entry name" value="CotH"/>
    <property type="match status" value="1"/>
</dbReference>
<evidence type="ECO:0000313" key="3">
    <source>
        <dbReference type="EMBL" id="PRP98280.1"/>
    </source>
</evidence>
<dbReference type="PANTHER" id="PTHR40050">
    <property type="entry name" value="INNER SPORE COAT PROTEIN H"/>
    <property type="match status" value="1"/>
</dbReference>
<reference evidence="3 4" key="1">
    <citation type="submission" date="2018-03" db="EMBL/GenBank/DDBJ databases">
        <title>Draft Genome Sequences of the Obligatory Marine Myxobacteria Enhygromyxa salina SWB005.</title>
        <authorList>
            <person name="Poehlein A."/>
            <person name="Moghaddam J.A."/>
            <person name="Harms H."/>
            <person name="Alanjari M."/>
            <person name="Koenig G.M."/>
            <person name="Daniel R."/>
            <person name="Schaeberle T.F."/>
        </authorList>
    </citation>
    <scope>NUCLEOTIDE SEQUENCE [LARGE SCALE GENOMIC DNA]</scope>
    <source>
        <strain evidence="3 4">SWB005</strain>
    </source>
</reference>
<dbReference type="OrthoDB" id="3235126at2"/>
<gene>
    <name evidence="3" type="primary">cotH_3</name>
    <name evidence="3" type="ORF">ENSA5_30120</name>
</gene>
<keyword evidence="2" id="KW-0732">Signal</keyword>
<feature type="chain" id="PRO_5015766919" evidence="2">
    <location>
        <begin position="23"/>
        <end position="492"/>
    </location>
</feature>
<comment type="caution">
    <text evidence="3">The sequence shown here is derived from an EMBL/GenBank/DDBJ whole genome shotgun (WGS) entry which is preliminary data.</text>
</comment>
<feature type="compositionally biased region" description="Low complexity" evidence="1">
    <location>
        <begin position="50"/>
        <end position="60"/>
    </location>
</feature>
<evidence type="ECO:0000256" key="1">
    <source>
        <dbReference type="SAM" id="MobiDB-lite"/>
    </source>
</evidence>
<sequence>MEFLSARHLLLPVTLTALFACANCSADAPGGEGSDETGSEVGGETGGETSGETSGETGAGLCADDPADLLRPDGWGVQSHCKGVEPDYDGLFGEGLVHRIDITIAAEDFAAMNANLDDLLQSMGGPPGSQADEDPMFVPTTVALDGVTWWQVGMRFKGNSSLRSTYMSGGKKFSFRLDFDEFEADNPELLDQRFWGFKKMTFSNGYKDPSLIRDKTAADIFRAAGVPVARSSFARIYVDTGDGPVYWGLYTMIEDPSNKMIDTQFADGSGNLYKPDGTGARLSSFDQASMIKKTNEDLADYSDVQTFITALNTGSGQAWRDELEAVFDVDRFLTYQATNQVMVDWDVYGWMTHNYYLYADPTDGRIVWIPWDLNEALLINNGGPGGSGSSDSVLLDEIGSEWPLIRRLLDDEIYASTYREKLADIIAGPFEAETVKATMQANHDLIAPYVSGPESQEAAPYSFLSSPAEFDSSLDYLFSHVDARIAAVEEAL</sequence>
<dbReference type="PROSITE" id="PS51257">
    <property type="entry name" value="PROKAR_LIPOPROTEIN"/>
    <property type="match status" value="1"/>
</dbReference>
<feature type="signal peptide" evidence="2">
    <location>
        <begin position="1"/>
        <end position="22"/>
    </location>
</feature>
<organism evidence="3 4">
    <name type="scientific">Enhygromyxa salina</name>
    <dbReference type="NCBI Taxonomy" id="215803"/>
    <lineage>
        <taxon>Bacteria</taxon>
        <taxon>Pseudomonadati</taxon>
        <taxon>Myxococcota</taxon>
        <taxon>Polyangia</taxon>
        <taxon>Nannocystales</taxon>
        <taxon>Nannocystaceae</taxon>
        <taxon>Enhygromyxa</taxon>
    </lineage>
</organism>
<dbReference type="RefSeq" id="WP_106392383.1">
    <property type="nucleotide sequence ID" value="NZ_PVNK01000146.1"/>
</dbReference>
<accession>A0A2S9XZY3</accession>
<protein>
    <submittedName>
        <fullName evidence="3">Inner spore coat protein H</fullName>
    </submittedName>
</protein>
<dbReference type="EMBL" id="PVNK01000146">
    <property type="protein sequence ID" value="PRP98280.1"/>
    <property type="molecule type" value="Genomic_DNA"/>
</dbReference>